<keyword evidence="12" id="KW-0718">Serine biosynthesis</keyword>
<comment type="cofactor">
    <cofactor evidence="1">
        <name>pyridoxal 5'-phosphate</name>
        <dbReference type="ChEBI" id="CHEBI:597326"/>
    </cofactor>
</comment>
<comment type="catalytic activity">
    <reaction evidence="14">
        <text>4-(phosphooxy)-L-threonine + 2-oxoglutarate = (R)-3-hydroxy-2-oxo-4-phosphooxybutanoate + L-glutamate</text>
        <dbReference type="Rhea" id="RHEA:16573"/>
        <dbReference type="ChEBI" id="CHEBI:16810"/>
        <dbReference type="ChEBI" id="CHEBI:29985"/>
        <dbReference type="ChEBI" id="CHEBI:58452"/>
        <dbReference type="ChEBI" id="CHEBI:58538"/>
        <dbReference type="EC" id="2.6.1.52"/>
    </reaction>
</comment>
<gene>
    <name evidence="17" type="ORF">HP550_06795</name>
</gene>
<dbReference type="InterPro" id="IPR015424">
    <property type="entry name" value="PyrdxlP-dep_Trfase"/>
</dbReference>
<dbReference type="EC" id="2.6.1.52" evidence="5"/>
<evidence type="ECO:0000259" key="16">
    <source>
        <dbReference type="Pfam" id="PF00266"/>
    </source>
</evidence>
<evidence type="ECO:0000256" key="9">
    <source>
        <dbReference type="ARBA" id="ARBA00022679"/>
    </source>
</evidence>
<comment type="similarity">
    <text evidence="4">Belongs to the class-V pyridoxal-phosphate-dependent aminotransferase family. SerC subfamily.</text>
</comment>
<dbReference type="GO" id="GO:0006564">
    <property type="term" value="P:L-serine biosynthetic process"/>
    <property type="evidence" value="ECO:0007669"/>
    <property type="project" value="UniProtKB-KW"/>
</dbReference>
<comment type="pathway">
    <text evidence="3">Amino-acid biosynthesis; L-serine biosynthesis; L-serine from 3-phospho-D-glycerate: step 2/3.</text>
</comment>
<comment type="catalytic activity">
    <reaction evidence="15">
        <text>O-phospho-L-serine + 2-oxoglutarate = 3-phosphooxypyruvate + L-glutamate</text>
        <dbReference type="Rhea" id="RHEA:14329"/>
        <dbReference type="ChEBI" id="CHEBI:16810"/>
        <dbReference type="ChEBI" id="CHEBI:18110"/>
        <dbReference type="ChEBI" id="CHEBI:29985"/>
        <dbReference type="ChEBI" id="CHEBI:57524"/>
        <dbReference type="EC" id="2.6.1.52"/>
    </reaction>
</comment>
<keyword evidence="10" id="KW-0663">Pyridoxal phosphate</keyword>
<dbReference type="GO" id="GO:0019265">
    <property type="term" value="P:glycine biosynthetic process, by transamination of glyoxylate"/>
    <property type="evidence" value="ECO:0007669"/>
    <property type="project" value="TreeGrafter"/>
</dbReference>
<dbReference type="NCBIfam" id="TIGR01366">
    <property type="entry name" value="serC_3"/>
    <property type="match status" value="1"/>
</dbReference>
<evidence type="ECO:0000256" key="13">
    <source>
        <dbReference type="ARBA" id="ARBA00031421"/>
    </source>
</evidence>
<dbReference type="UniPathway" id="UPA00135">
    <property type="reaction ID" value="UER00197"/>
</dbReference>
<evidence type="ECO:0000256" key="2">
    <source>
        <dbReference type="ARBA" id="ARBA00003483"/>
    </source>
</evidence>
<keyword evidence="11" id="KW-0664">Pyridoxine biosynthesis</keyword>
<dbReference type="InterPro" id="IPR015421">
    <property type="entry name" value="PyrdxlP-dep_Trfase_major"/>
</dbReference>
<evidence type="ECO:0000313" key="18">
    <source>
        <dbReference type="Proteomes" id="UP000565724"/>
    </source>
</evidence>
<evidence type="ECO:0000256" key="14">
    <source>
        <dbReference type="ARBA" id="ARBA00047630"/>
    </source>
</evidence>
<dbReference type="Gene3D" id="3.90.1150.10">
    <property type="entry name" value="Aspartate Aminotransferase, domain 1"/>
    <property type="match status" value="1"/>
</dbReference>
<evidence type="ECO:0000256" key="1">
    <source>
        <dbReference type="ARBA" id="ARBA00001933"/>
    </source>
</evidence>
<evidence type="ECO:0000256" key="4">
    <source>
        <dbReference type="ARBA" id="ARBA00006904"/>
    </source>
</evidence>
<dbReference type="InterPro" id="IPR022278">
    <property type="entry name" value="Pser_aminoTfrase"/>
</dbReference>
<dbReference type="PANTHER" id="PTHR21152:SF40">
    <property type="entry name" value="ALANINE--GLYOXYLATE AMINOTRANSFERASE"/>
    <property type="match status" value="1"/>
</dbReference>
<keyword evidence="9 17" id="KW-0808">Transferase</keyword>
<keyword evidence="8" id="KW-0028">Amino-acid biosynthesis</keyword>
<dbReference type="InterPro" id="IPR000192">
    <property type="entry name" value="Aminotrans_V_dom"/>
</dbReference>
<evidence type="ECO:0000256" key="8">
    <source>
        <dbReference type="ARBA" id="ARBA00022605"/>
    </source>
</evidence>
<evidence type="ECO:0000256" key="5">
    <source>
        <dbReference type="ARBA" id="ARBA00013030"/>
    </source>
</evidence>
<evidence type="ECO:0000256" key="7">
    <source>
        <dbReference type="ARBA" id="ARBA00022576"/>
    </source>
</evidence>
<keyword evidence="7 17" id="KW-0032">Aminotransferase</keyword>
<dbReference type="SUPFAM" id="SSF53383">
    <property type="entry name" value="PLP-dependent transferases"/>
    <property type="match status" value="1"/>
</dbReference>
<name>A0A7Y5ZZM5_9CELL</name>
<dbReference type="Proteomes" id="UP000565724">
    <property type="component" value="Unassembled WGS sequence"/>
</dbReference>
<dbReference type="EMBL" id="JABMCI010000056">
    <property type="protein sequence ID" value="NUU16955.1"/>
    <property type="molecule type" value="Genomic_DNA"/>
</dbReference>
<dbReference type="Gene3D" id="3.40.640.10">
    <property type="entry name" value="Type I PLP-dependent aspartate aminotransferase-like (Major domain)"/>
    <property type="match status" value="1"/>
</dbReference>
<dbReference type="AlphaFoldDB" id="A0A7Y5ZZM5"/>
<organism evidence="17 18">
    <name type="scientific">Cellulomonas humilata</name>
    <dbReference type="NCBI Taxonomy" id="144055"/>
    <lineage>
        <taxon>Bacteria</taxon>
        <taxon>Bacillati</taxon>
        <taxon>Actinomycetota</taxon>
        <taxon>Actinomycetes</taxon>
        <taxon>Micrococcales</taxon>
        <taxon>Cellulomonadaceae</taxon>
        <taxon>Cellulomonas</taxon>
    </lineage>
</organism>
<accession>A0A7Y5ZZM5</accession>
<dbReference type="PIRSF" id="PIRSF000525">
    <property type="entry name" value="SerC"/>
    <property type="match status" value="1"/>
</dbReference>
<dbReference type="InterPro" id="IPR006272">
    <property type="entry name" value="Pser_aminoTfrase_mycobac"/>
</dbReference>
<proteinExistence type="inferred from homology"/>
<dbReference type="GO" id="GO:0004648">
    <property type="term" value="F:O-phospho-L-serine:2-oxoglutarate aminotransferase activity"/>
    <property type="evidence" value="ECO:0007669"/>
    <property type="project" value="UniProtKB-EC"/>
</dbReference>
<protein>
    <recommendedName>
        <fullName evidence="5">phosphoserine transaminase</fullName>
        <ecNumber evidence="5">2.6.1.52</ecNumber>
    </recommendedName>
    <alternativeName>
        <fullName evidence="13">Phosphohydroxythreonine aminotransferase</fullName>
    </alternativeName>
</protein>
<dbReference type="GO" id="GO:0008453">
    <property type="term" value="F:alanine-glyoxylate transaminase activity"/>
    <property type="evidence" value="ECO:0007669"/>
    <property type="project" value="TreeGrafter"/>
</dbReference>
<dbReference type="PANTHER" id="PTHR21152">
    <property type="entry name" value="AMINOTRANSFERASE CLASS V"/>
    <property type="match status" value="1"/>
</dbReference>
<feature type="domain" description="Aminotransferase class V" evidence="16">
    <location>
        <begin position="192"/>
        <end position="381"/>
    </location>
</feature>
<evidence type="ECO:0000256" key="10">
    <source>
        <dbReference type="ARBA" id="ARBA00022898"/>
    </source>
</evidence>
<evidence type="ECO:0000256" key="11">
    <source>
        <dbReference type="ARBA" id="ARBA00023096"/>
    </source>
</evidence>
<reference evidence="17 18" key="1">
    <citation type="submission" date="2020-05" db="EMBL/GenBank/DDBJ databases">
        <title>Genome Sequencing of Type Strains.</title>
        <authorList>
            <person name="Lemaire J.F."/>
            <person name="Inderbitzin P."/>
            <person name="Gregorio O.A."/>
            <person name="Collins S.B."/>
            <person name="Wespe N."/>
            <person name="Knight-Connoni V."/>
        </authorList>
    </citation>
    <scope>NUCLEOTIDE SEQUENCE [LARGE SCALE GENOMIC DNA]</scope>
    <source>
        <strain evidence="17 18">ATCC 25174</strain>
    </source>
</reference>
<dbReference type="GO" id="GO:0008615">
    <property type="term" value="P:pyridoxine biosynthetic process"/>
    <property type="evidence" value="ECO:0007669"/>
    <property type="project" value="UniProtKB-KW"/>
</dbReference>
<evidence type="ECO:0000256" key="12">
    <source>
        <dbReference type="ARBA" id="ARBA00023299"/>
    </source>
</evidence>
<comment type="function">
    <text evidence="2">Catalyzes the reversible conversion of 3-phosphohydroxypyruvate to phosphoserine and of 3-hydroxy-2-oxo-4-phosphonooxybutanoate to phosphohydroxythreonine.</text>
</comment>
<dbReference type="Pfam" id="PF00266">
    <property type="entry name" value="Aminotran_5"/>
    <property type="match status" value="1"/>
</dbReference>
<dbReference type="GO" id="GO:0004760">
    <property type="term" value="F:L-serine-pyruvate transaminase activity"/>
    <property type="evidence" value="ECO:0007669"/>
    <property type="project" value="TreeGrafter"/>
</dbReference>
<evidence type="ECO:0000256" key="15">
    <source>
        <dbReference type="ARBA" id="ARBA00049007"/>
    </source>
</evidence>
<evidence type="ECO:0000256" key="6">
    <source>
        <dbReference type="ARBA" id="ARBA00022490"/>
    </source>
</evidence>
<dbReference type="InterPro" id="IPR015422">
    <property type="entry name" value="PyrdxlP-dep_Trfase_small"/>
</dbReference>
<evidence type="ECO:0000313" key="17">
    <source>
        <dbReference type="EMBL" id="NUU16955.1"/>
    </source>
</evidence>
<keyword evidence="18" id="KW-1185">Reference proteome</keyword>
<comment type="caution">
    <text evidence="17">The sequence shown here is derived from an EMBL/GenBank/DDBJ whole genome shotgun (WGS) entry which is preliminary data.</text>
</comment>
<evidence type="ECO:0000256" key="3">
    <source>
        <dbReference type="ARBA" id="ARBA00005099"/>
    </source>
</evidence>
<keyword evidence="6" id="KW-0963">Cytoplasm</keyword>
<sequence length="423" mass="44053">MASCVAASWRGPHGERHRGLVGRAVHILVGRADSRGPGPRAPILGDVPDAHEITIPAHLLPADGRFGSGPSKVRRAQVDALAGPAAELLGTSHRQAPVRALVGRVRAGLAALFDLPEGYEVVLGNGGSTLFWDLATLCLIEDRAALGAFGEFGAKFAAAAARAPFVGEPLVTSAAPGGVAVPAFADGVDTYAWPHNETSTGVAAPVRRVTGSHAQGALVVVDGTSGAGGLAVDVAQTDVYYFAPQKSFASDGGLWLAVASPAAIERAARIESSGRWVPESLSLTAAVTNSRLDQTLNTPAIATLVLLAEQLDWILGNGGLAWAAQRTATSAGHLYGWADSRDWATPFVTDPELRSNVVGTIDLDAEIEAPTVARVLRDHGVVDVEPYRKLGRNQLRVAMYPAVDPDDVLALTACVDHVVDQLL</sequence>